<accession>A0AAW3C040</accession>
<proteinExistence type="predicted"/>
<feature type="region of interest" description="Disordered" evidence="1">
    <location>
        <begin position="92"/>
        <end position="132"/>
    </location>
</feature>
<feature type="region of interest" description="Disordered" evidence="1">
    <location>
        <begin position="1"/>
        <end position="35"/>
    </location>
</feature>
<feature type="region of interest" description="Disordered" evidence="1">
    <location>
        <begin position="362"/>
        <end position="424"/>
    </location>
</feature>
<organism evidence="2 3">
    <name type="scientific">Leishmania naiffi</name>
    <dbReference type="NCBI Taxonomy" id="5678"/>
    <lineage>
        <taxon>Eukaryota</taxon>
        <taxon>Discoba</taxon>
        <taxon>Euglenozoa</taxon>
        <taxon>Kinetoplastea</taxon>
        <taxon>Metakinetoplastina</taxon>
        <taxon>Trypanosomatida</taxon>
        <taxon>Trypanosomatidae</taxon>
        <taxon>Leishmaniinae</taxon>
        <taxon>Leishmania</taxon>
        <taxon>Leishmania naiffi species complex</taxon>
    </lineage>
</organism>
<comment type="caution">
    <text evidence="2">The sequence shown here is derived from an EMBL/GenBank/DDBJ whole genome shotgun (WGS) entry which is preliminary data.</text>
</comment>
<dbReference type="EMBL" id="JBAMZN010000018">
    <property type="protein sequence ID" value="KAL0526959.1"/>
    <property type="molecule type" value="Genomic_DNA"/>
</dbReference>
<feature type="compositionally biased region" description="Polar residues" evidence="1">
    <location>
        <begin position="108"/>
        <end position="119"/>
    </location>
</feature>
<feature type="region of interest" description="Disordered" evidence="1">
    <location>
        <begin position="528"/>
        <end position="548"/>
    </location>
</feature>
<feature type="compositionally biased region" description="Basic residues" evidence="1">
    <location>
        <begin position="1"/>
        <end position="11"/>
    </location>
</feature>
<sequence length="911" mass="93325">MGCAGSKKKAPKLREGKADEPDTQQSSVITRQRVGKPVSLNSAACSSQIYTEEGGSSDGKVLPIKPHYGHPFAHDVLELSVVKLALSPLPPDADTAASGDGTPRKPLATSSPDLSQPSPSAVPRPMQLTSSRTGVKDGVFAGKASATDEACQCNERPSLSPWTVDDTLPFAAPHSTVPPGLLCSPSPPPLRLFSPVACASDLADQPSAASLQTPRDTHTAALRELRRGGGVTVNSSVLMWALRDTAAMGTSLLQTVNSAQPPLQAGRSSSCQLAAPFLVQKPSPLPPSAPAAMVETAAAQTEPVSATQLSPALTAKAQRSLPLASPACLSNGDSPVASGEGNATPTGALRVVEPIDVTTGTLVPLCSRSGSDAEASSYDGARGGRGERTSGGNSTTRSAQPPAVVSTPRRHSPSASSLPFAGRQQQQQQLTVALVSSFKLPHDSLSLSLRTPAQRRTSPCTSGPTTPALVNITASGSRDAPEDVPLPQCVDLFGSLQPRSAASTSDVVSVSNGGDGVGGILTPRSHMSNSADTRGTGAHTPNTNLHAPSSVTVTTGTVTLTQPHTLRMDVGSSNAHYFVGGSNNWLLGSIRSTDGDRADFVVGSRWCGGNLLSTPPPTNSEIVQQIRQPTMKVKSILRKPGGTPTVAYGTTVVKDGDRANTNHAHVLQLSVNGGEVGGGAEMDANSTPRMLDNSGTAGSGDERALGTPSSASQMGLQTDFIVLRHTASDSDYVNSVTTTADALSSPAGARSLMHCGTQKSTWLQASPHISESAANNSVSGVLRTSIENDRDFLSGAVHGPGNVGTDGTSPSAVVYRSLASPSRLPWSLSTPRKLSPYGAQQCCSNSIDSGGGANAGNVSSGGTQGPPQSTATELSTLLTPDAAVTVGRTSNEPPPDIILASPPPKRVHVVV</sequence>
<feature type="compositionally biased region" description="Polar residues" evidence="1">
    <location>
        <begin position="390"/>
        <end position="399"/>
    </location>
</feature>
<gene>
    <name evidence="2" type="ORF">Q4I28_002524</name>
</gene>
<evidence type="ECO:0000313" key="3">
    <source>
        <dbReference type="Proteomes" id="UP001501274"/>
    </source>
</evidence>
<feature type="compositionally biased region" description="Pro residues" evidence="1">
    <location>
        <begin position="892"/>
        <end position="904"/>
    </location>
</feature>
<dbReference type="AlphaFoldDB" id="A0AAW3C040"/>
<evidence type="ECO:0000256" key="1">
    <source>
        <dbReference type="SAM" id="MobiDB-lite"/>
    </source>
</evidence>
<evidence type="ECO:0000313" key="2">
    <source>
        <dbReference type="EMBL" id="KAL0526959.1"/>
    </source>
</evidence>
<reference evidence="2 3" key="1">
    <citation type="submission" date="2024-02" db="EMBL/GenBank/DDBJ databases">
        <title>FIRST GENOME SEQUENCES OF Leishmania (Viannia) shawi, Leishmania (Viannia) lindenbergi AND Leishmania (Viannia) utingensis.</title>
        <authorList>
            <person name="Resadore F."/>
            <person name="Custodio M.G.F."/>
            <person name="Boite M.C."/>
            <person name="Cupolillo E."/>
            <person name="Ferreira G.E.M."/>
        </authorList>
    </citation>
    <scope>NUCLEOTIDE SEQUENCE [LARGE SCALE GENOMIC DNA]</scope>
    <source>
        <strain evidence="2 3">MDAS/BR/1979/M5533</strain>
    </source>
</reference>
<keyword evidence="3" id="KW-1185">Reference proteome</keyword>
<feature type="region of interest" description="Disordered" evidence="1">
    <location>
        <begin position="673"/>
        <end position="711"/>
    </location>
</feature>
<name>A0AAW3C040_9TRYP</name>
<dbReference type="Proteomes" id="UP001501274">
    <property type="component" value="Unassembled WGS sequence"/>
</dbReference>
<feature type="compositionally biased region" description="Polar residues" evidence="1">
    <location>
        <begin position="684"/>
        <end position="696"/>
    </location>
</feature>
<protein>
    <submittedName>
        <fullName evidence="2">Uncharacterized protein</fullName>
    </submittedName>
</protein>
<feature type="region of interest" description="Disordered" evidence="1">
    <location>
        <begin position="853"/>
        <end position="873"/>
    </location>
</feature>
<feature type="region of interest" description="Disordered" evidence="1">
    <location>
        <begin position="885"/>
        <end position="905"/>
    </location>
</feature>